<protein>
    <submittedName>
        <fullName evidence="2">Uncharacterized protein</fullName>
    </submittedName>
</protein>
<evidence type="ECO:0000256" key="1">
    <source>
        <dbReference type="SAM" id="MobiDB-lite"/>
    </source>
</evidence>
<dbReference type="AlphaFoldDB" id="A0AAE0EF93"/>
<dbReference type="Proteomes" id="UP001281410">
    <property type="component" value="Unassembled WGS sequence"/>
</dbReference>
<gene>
    <name evidence="2" type="ORF">Dsin_011345</name>
</gene>
<accession>A0AAE0EF93</accession>
<evidence type="ECO:0000313" key="3">
    <source>
        <dbReference type="Proteomes" id="UP001281410"/>
    </source>
</evidence>
<comment type="caution">
    <text evidence="2">The sequence shown here is derived from an EMBL/GenBank/DDBJ whole genome shotgun (WGS) entry which is preliminary data.</text>
</comment>
<proteinExistence type="predicted"/>
<organism evidence="2 3">
    <name type="scientific">Dipteronia sinensis</name>
    <dbReference type="NCBI Taxonomy" id="43782"/>
    <lineage>
        <taxon>Eukaryota</taxon>
        <taxon>Viridiplantae</taxon>
        <taxon>Streptophyta</taxon>
        <taxon>Embryophyta</taxon>
        <taxon>Tracheophyta</taxon>
        <taxon>Spermatophyta</taxon>
        <taxon>Magnoliopsida</taxon>
        <taxon>eudicotyledons</taxon>
        <taxon>Gunneridae</taxon>
        <taxon>Pentapetalae</taxon>
        <taxon>rosids</taxon>
        <taxon>malvids</taxon>
        <taxon>Sapindales</taxon>
        <taxon>Sapindaceae</taxon>
        <taxon>Hippocastanoideae</taxon>
        <taxon>Acereae</taxon>
        <taxon>Dipteronia</taxon>
    </lineage>
</organism>
<keyword evidence="3" id="KW-1185">Reference proteome</keyword>
<feature type="region of interest" description="Disordered" evidence="1">
    <location>
        <begin position="18"/>
        <end position="56"/>
    </location>
</feature>
<evidence type="ECO:0000313" key="2">
    <source>
        <dbReference type="EMBL" id="KAK3224320.1"/>
    </source>
</evidence>
<name>A0AAE0EF93_9ROSI</name>
<dbReference type="EMBL" id="JANJYJ010000003">
    <property type="protein sequence ID" value="KAK3224320.1"/>
    <property type="molecule type" value="Genomic_DNA"/>
</dbReference>
<feature type="compositionally biased region" description="Basic and acidic residues" evidence="1">
    <location>
        <begin position="26"/>
        <end position="36"/>
    </location>
</feature>
<reference evidence="2" key="1">
    <citation type="journal article" date="2023" name="Plant J.">
        <title>Genome sequences and population genomics provide insights into the demographic history, inbreeding, and mutation load of two 'living fossil' tree species of Dipteronia.</title>
        <authorList>
            <person name="Feng Y."/>
            <person name="Comes H.P."/>
            <person name="Chen J."/>
            <person name="Zhu S."/>
            <person name="Lu R."/>
            <person name="Zhang X."/>
            <person name="Li P."/>
            <person name="Qiu J."/>
            <person name="Olsen K.M."/>
            <person name="Qiu Y."/>
        </authorList>
    </citation>
    <scope>NUCLEOTIDE SEQUENCE</scope>
    <source>
        <strain evidence="2">NBL</strain>
    </source>
</reference>
<sequence>MKSATELAAARAAEISKKLKAYGPGDEEKQTKDKSRAGIKPNSHTFTRILASESFD</sequence>